<dbReference type="Proteomes" id="UP000266272">
    <property type="component" value="Unassembled WGS sequence"/>
</dbReference>
<dbReference type="SUPFAM" id="SSF52096">
    <property type="entry name" value="ClpP/crotonase"/>
    <property type="match status" value="1"/>
</dbReference>
<sequence length="299" mass="33317">MPFVAEPWSFGDVLKLTKVSSAYWRATFNAPPLNLFTPRTYAALRALVETLENDRAVKVIVFDSSVEDYFISHFDLLTGQEKTDDEETSVVFDWANFVLRLARLPIVSIAEVRGRTRGHGSEFILACDLRFGSIEKAIFAQPEVAAGVTCGGGGIEWLPRLVNRSRALEILLGGEDFDATTAAQYGYINRAIKDSELSVFVDNFARRIAGFDRKPLLETKRAVNDRAGLPRLTDLLSSMQVFVRACTWPETTRRVKALFEMGLQQVGLLERDMGHHLHEASIKLYGKTEDAQPGASGEN</sequence>
<accession>A0A395NX73</accession>
<dbReference type="EMBL" id="PXOA01000101">
    <property type="protein sequence ID" value="RFU80665.1"/>
    <property type="molecule type" value="Genomic_DNA"/>
</dbReference>
<evidence type="ECO:0000313" key="1">
    <source>
        <dbReference type="EMBL" id="RFU80665.1"/>
    </source>
</evidence>
<keyword evidence="2" id="KW-1185">Reference proteome</keyword>
<evidence type="ECO:0000313" key="2">
    <source>
        <dbReference type="Proteomes" id="UP000266272"/>
    </source>
</evidence>
<dbReference type="Pfam" id="PF00378">
    <property type="entry name" value="ECH_1"/>
    <property type="match status" value="1"/>
</dbReference>
<dbReference type="Gene3D" id="3.90.226.10">
    <property type="entry name" value="2-enoyl-CoA Hydratase, Chain A, domain 1"/>
    <property type="match status" value="1"/>
</dbReference>
<dbReference type="InterPro" id="IPR029045">
    <property type="entry name" value="ClpP/crotonase-like_dom_sf"/>
</dbReference>
<dbReference type="AlphaFoldDB" id="A0A395NX73"/>
<dbReference type="PANTHER" id="PTHR43459:SF1">
    <property type="entry name" value="EG:BACN32G11.4 PROTEIN"/>
    <property type="match status" value="1"/>
</dbReference>
<dbReference type="InterPro" id="IPR001753">
    <property type="entry name" value="Enoyl-CoA_hydra/iso"/>
</dbReference>
<name>A0A395NX73_TRIAR</name>
<gene>
    <name evidence="1" type="ORF">TARUN_1550</name>
</gene>
<organism evidence="1 2">
    <name type="scientific">Trichoderma arundinaceum</name>
    <dbReference type="NCBI Taxonomy" id="490622"/>
    <lineage>
        <taxon>Eukaryota</taxon>
        <taxon>Fungi</taxon>
        <taxon>Dikarya</taxon>
        <taxon>Ascomycota</taxon>
        <taxon>Pezizomycotina</taxon>
        <taxon>Sordariomycetes</taxon>
        <taxon>Hypocreomycetidae</taxon>
        <taxon>Hypocreales</taxon>
        <taxon>Hypocreaceae</taxon>
        <taxon>Trichoderma</taxon>
    </lineage>
</organism>
<comment type="caution">
    <text evidence="1">The sequence shown here is derived from an EMBL/GenBank/DDBJ whole genome shotgun (WGS) entry which is preliminary data.</text>
</comment>
<reference evidence="1 2" key="1">
    <citation type="journal article" date="2018" name="PLoS Pathog.">
        <title>Evolution of structural diversity of trichothecenes, a family of toxins produced by plant pathogenic and entomopathogenic fungi.</title>
        <authorList>
            <person name="Proctor R.H."/>
            <person name="McCormick S.P."/>
            <person name="Kim H.S."/>
            <person name="Cardoza R.E."/>
            <person name="Stanley A.M."/>
            <person name="Lindo L."/>
            <person name="Kelly A."/>
            <person name="Brown D.W."/>
            <person name="Lee T."/>
            <person name="Vaughan M.M."/>
            <person name="Alexander N.J."/>
            <person name="Busman M."/>
            <person name="Gutierrez S."/>
        </authorList>
    </citation>
    <scope>NUCLEOTIDE SEQUENCE [LARGE SCALE GENOMIC DNA]</scope>
    <source>
        <strain evidence="1 2">IBT 40837</strain>
    </source>
</reference>
<proteinExistence type="predicted"/>
<dbReference type="CDD" id="cd06558">
    <property type="entry name" value="crotonase-like"/>
    <property type="match status" value="1"/>
</dbReference>
<protein>
    <submittedName>
        <fullName evidence="1">Enoyl-hydratase</fullName>
    </submittedName>
</protein>
<dbReference type="PANTHER" id="PTHR43459">
    <property type="entry name" value="ENOYL-COA HYDRATASE"/>
    <property type="match status" value="1"/>
</dbReference>
<dbReference type="OrthoDB" id="410701at2759"/>
<dbReference type="STRING" id="490622.A0A395NX73"/>